<dbReference type="CDD" id="cd14656">
    <property type="entry name" value="Imelysin-like_EfeO"/>
    <property type="match status" value="1"/>
</dbReference>
<evidence type="ECO:0000256" key="1">
    <source>
        <dbReference type="ARBA" id="ARBA00004196"/>
    </source>
</evidence>
<evidence type="ECO:0000259" key="5">
    <source>
        <dbReference type="Pfam" id="PF09375"/>
    </source>
</evidence>
<evidence type="ECO:0000256" key="3">
    <source>
        <dbReference type="ARBA" id="ARBA00022729"/>
    </source>
</evidence>
<dbReference type="InterPro" id="IPR053377">
    <property type="entry name" value="Iron_uptake_EfeM/EfeO"/>
</dbReference>
<comment type="subcellular location">
    <subcellularLocation>
        <location evidence="1">Cell envelope</location>
    </subcellularLocation>
</comment>
<dbReference type="PROSITE" id="PS51257">
    <property type="entry name" value="PROKAR_LIPOPROTEIN"/>
    <property type="match status" value="1"/>
</dbReference>
<dbReference type="Gene3D" id="1.20.1420.20">
    <property type="entry name" value="M75 peptidase, HXXE motif"/>
    <property type="match status" value="1"/>
</dbReference>
<comment type="caution">
    <text evidence="6">The sequence shown here is derived from an EMBL/GenBank/DDBJ whole genome shotgun (WGS) entry which is preliminary data.</text>
</comment>
<feature type="domain" description="Imelysin-like" evidence="5">
    <location>
        <begin position="162"/>
        <end position="395"/>
    </location>
</feature>
<dbReference type="NCBIfam" id="NF041757">
    <property type="entry name" value="EfeO"/>
    <property type="match status" value="1"/>
</dbReference>
<evidence type="ECO:0000313" key="7">
    <source>
        <dbReference type="Proteomes" id="UP000598775"/>
    </source>
</evidence>
<name>A0A917B6B7_9MICO</name>
<feature type="signal peptide" evidence="4">
    <location>
        <begin position="1"/>
        <end position="35"/>
    </location>
</feature>
<dbReference type="InterPro" id="IPR038352">
    <property type="entry name" value="Imelysin_sf"/>
</dbReference>
<dbReference type="EMBL" id="BMGP01000003">
    <property type="protein sequence ID" value="GGF26896.1"/>
    <property type="molecule type" value="Genomic_DNA"/>
</dbReference>
<proteinExistence type="inferred from homology"/>
<accession>A0A917B6B7</accession>
<dbReference type="Proteomes" id="UP000598775">
    <property type="component" value="Unassembled WGS sequence"/>
</dbReference>
<dbReference type="GO" id="GO:0030313">
    <property type="term" value="C:cell envelope"/>
    <property type="evidence" value="ECO:0007669"/>
    <property type="project" value="UniProtKB-SubCell"/>
</dbReference>
<evidence type="ECO:0000256" key="4">
    <source>
        <dbReference type="SAM" id="SignalP"/>
    </source>
</evidence>
<protein>
    <submittedName>
        <fullName evidence="6">Lipoprotein</fullName>
    </submittedName>
</protein>
<evidence type="ECO:0000256" key="2">
    <source>
        <dbReference type="ARBA" id="ARBA00005989"/>
    </source>
</evidence>
<dbReference type="Pfam" id="PF09375">
    <property type="entry name" value="Peptidase_M75"/>
    <property type="match status" value="1"/>
</dbReference>
<dbReference type="PANTHER" id="PTHR39192">
    <property type="entry name" value="IRON UPTAKE SYSTEM COMPONENT EFEO"/>
    <property type="match status" value="1"/>
</dbReference>
<dbReference type="InterPro" id="IPR050894">
    <property type="entry name" value="EfeM/EfeO_iron_uptake"/>
</dbReference>
<keyword evidence="3 4" id="KW-0732">Signal</keyword>
<organism evidence="6 7">
    <name type="scientific">Subtercola lobariae</name>
    <dbReference type="NCBI Taxonomy" id="1588641"/>
    <lineage>
        <taxon>Bacteria</taxon>
        <taxon>Bacillati</taxon>
        <taxon>Actinomycetota</taxon>
        <taxon>Actinomycetes</taxon>
        <taxon>Micrococcales</taxon>
        <taxon>Microbacteriaceae</taxon>
        <taxon>Subtercola</taxon>
    </lineage>
</organism>
<dbReference type="AlphaFoldDB" id="A0A917B6B7"/>
<feature type="chain" id="PRO_5037249288" evidence="4">
    <location>
        <begin position="36"/>
        <end position="403"/>
    </location>
</feature>
<reference evidence="6 7" key="1">
    <citation type="journal article" date="2014" name="Int. J. Syst. Evol. Microbiol.">
        <title>Complete genome sequence of Corynebacterium casei LMG S-19264T (=DSM 44701T), isolated from a smear-ripened cheese.</title>
        <authorList>
            <consortium name="US DOE Joint Genome Institute (JGI-PGF)"/>
            <person name="Walter F."/>
            <person name="Albersmeier A."/>
            <person name="Kalinowski J."/>
            <person name="Ruckert C."/>
        </authorList>
    </citation>
    <scope>NUCLEOTIDE SEQUENCE [LARGE SCALE GENOMIC DNA]</scope>
    <source>
        <strain evidence="6 7">CGMCC 1.12976</strain>
    </source>
</reference>
<keyword evidence="6" id="KW-0449">Lipoprotein</keyword>
<dbReference type="InterPro" id="IPR034981">
    <property type="entry name" value="Imelysin-like_EfeO/Algp7"/>
</dbReference>
<dbReference type="RefSeq" id="WP_188677676.1">
    <property type="nucleotide sequence ID" value="NZ_BMGP01000003.1"/>
</dbReference>
<comment type="similarity">
    <text evidence="2">Belongs to the EfeM/EfeO family.</text>
</comment>
<keyword evidence="7" id="KW-1185">Reference proteome</keyword>
<dbReference type="InterPro" id="IPR018976">
    <property type="entry name" value="Imelysin-like"/>
</dbReference>
<gene>
    <name evidence="6" type="primary">ycdO</name>
    <name evidence="6" type="ORF">GCM10011399_20290</name>
</gene>
<dbReference type="PANTHER" id="PTHR39192:SF1">
    <property type="entry name" value="IRON UPTAKE SYSTEM COMPONENT EFEO"/>
    <property type="match status" value="1"/>
</dbReference>
<evidence type="ECO:0000313" key="6">
    <source>
        <dbReference type="EMBL" id="GGF26896.1"/>
    </source>
</evidence>
<sequence>MTKFATPFRARNGARFAVLGGLIAGSLLLTGCSSASTPGSTAAPTGGSAPVSNGAAQVKVTLSGSECALDYSSAPAGPVTFEVTNTDAAGLSEVELLSDKRIIGERENIVAGLQPASFTVTLTGGTYNLNCPGATTENTAFTVVGAAATTASDTQSLLAEGTTGYGSYVEDQAQALVTATQALDTAIQSGNVTAAQTAYAEARPFYERIEPVAESFADLDPEIDARIADVDPGTQWTGFHPIEQALFTNQAITDDTKSLSTKLVADVTQLQTLTTGLTYKPEELANGASGLLDEVQSSKITGEEEAYSHIDLLDFAANVEGSEQAFEYLKPGLTTIDPTLTQQIADQFTSVDALLATYKDPSAIGGYALYTDALKASDATKLTQAIQALQAPLSQISEKVATA</sequence>